<evidence type="ECO:0000313" key="4">
    <source>
        <dbReference type="Proteomes" id="UP001060336"/>
    </source>
</evidence>
<feature type="repeat" description="TPR" evidence="1">
    <location>
        <begin position="132"/>
        <end position="165"/>
    </location>
</feature>
<keyword evidence="4" id="KW-1185">Reference proteome</keyword>
<evidence type="ECO:0000313" key="3">
    <source>
        <dbReference type="EMBL" id="UUX48363.1"/>
    </source>
</evidence>
<dbReference type="Pfam" id="PF13432">
    <property type="entry name" value="TPR_16"/>
    <property type="match status" value="1"/>
</dbReference>
<dbReference type="EMBL" id="CP102480">
    <property type="protein sequence ID" value="UUX48363.1"/>
    <property type="molecule type" value="Genomic_DNA"/>
</dbReference>
<dbReference type="KEGG" id="naci:NUH88_13170"/>
<dbReference type="InterPro" id="IPR011990">
    <property type="entry name" value="TPR-like_helical_dom_sf"/>
</dbReference>
<dbReference type="GO" id="GO:0032259">
    <property type="term" value="P:methylation"/>
    <property type="evidence" value="ECO:0007669"/>
    <property type="project" value="UniProtKB-KW"/>
</dbReference>
<evidence type="ECO:0000256" key="1">
    <source>
        <dbReference type="PROSITE-ProRule" id="PRU00339"/>
    </source>
</evidence>
<dbReference type="AlphaFoldDB" id="A0A9J7AL30"/>
<keyword evidence="3" id="KW-0808">Transferase</keyword>
<dbReference type="CDD" id="cd02440">
    <property type="entry name" value="AdoMet_MTases"/>
    <property type="match status" value="1"/>
</dbReference>
<sequence length="399" mass="43352">MNADVDPDSEILRAALEAGDWPVALPILLDLARQNAGEPRHWTNLAVAQRAMGAKSSRALKRALILNPATAGNLNDLGAVDPEARVAEWLLVLDPLHGPAAVLAALRAFGSNRRPRAVRTLRRLRLAEPSSLDATFLLGQFLDLAGRKEEAIRLYRSSLHIDPEDTMGARRDLARHGVTPIREAFSSTYVAKVFDNYAEKFDAHLTDRLNYSGPETLRRLGVELGILSEGRNIPRAVDIGCGTGLSGAAFRPHCNHLSGIDIAKEMVRRAEEKAIYDRLTVGHAVEVLSREDEVYDLAIAADVSAYIGDLGPLFTSISNRLAPGGTLLMTAHELTGPDENGIGIGRDGVHCHSAGYLRDTAEHAGLSLTELRQGSMRDEGDMPLATLFLAFTKLRQSRV</sequence>
<feature type="domain" description="Methyltransferase type 12" evidence="2">
    <location>
        <begin position="237"/>
        <end position="327"/>
    </location>
</feature>
<accession>A0A9J7AL30</accession>
<name>A0A9J7AL30_9PROT</name>
<protein>
    <submittedName>
        <fullName evidence="3">Methyltransferase domain-containing protein</fullName>
    </submittedName>
</protein>
<dbReference type="InterPro" id="IPR019734">
    <property type="entry name" value="TPR_rpt"/>
</dbReference>
<dbReference type="Gene3D" id="3.40.50.150">
    <property type="entry name" value="Vaccinia Virus protein VP39"/>
    <property type="match status" value="1"/>
</dbReference>
<evidence type="ECO:0000259" key="2">
    <source>
        <dbReference type="Pfam" id="PF08242"/>
    </source>
</evidence>
<dbReference type="SUPFAM" id="SSF53335">
    <property type="entry name" value="S-adenosyl-L-methionine-dependent methyltransferases"/>
    <property type="match status" value="1"/>
</dbReference>
<organism evidence="3 4">
    <name type="scientific">Nisaea acidiphila</name>
    <dbReference type="NCBI Taxonomy" id="1862145"/>
    <lineage>
        <taxon>Bacteria</taxon>
        <taxon>Pseudomonadati</taxon>
        <taxon>Pseudomonadota</taxon>
        <taxon>Alphaproteobacteria</taxon>
        <taxon>Rhodospirillales</taxon>
        <taxon>Thalassobaculaceae</taxon>
        <taxon>Nisaea</taxon>
    </lineage>
</organism>
<dbReference type="InterPro" id="IPR029063">
    <property type="entry name" value="SAM-dependent_MTases_sf"/>
</dbReference>
<dbReference type="Gene3D" id="1.25.40.10">
    <property type="entry name" value="Tetratricopeptide repeat domain"/>
    <property type="match status" value="1"/>
</dbReference>
<reference evidence="3" key="1">
    <citation type="submission" date="2022-08" db="EMBL/GenBank/DDBJ databases">
        <title>Nisaea acidiphila sp. nov., isolated from a marine algal debris and emended description of the genus Nisaea Urios et al. 2008.</title>
        <authorList>
            <person name="Kwon K."/>
        </authorList>
    </citation>
    <scope>NUCLEOTIDE SEQUENCE</scope>
    <source>
        <strain evidence="3">MEBiC11861</strain>
    </source>
</reference>
<proteinExistence type="predicted"/>
<dbReference type="InterPro" id="IPR013217">
    <property type="entry name" value="Methyltransf_12"/>
</dbReference>
<dbReference type="GO" id="GO:0008168">
    <property type="term" value="F:methyltransferase activity"/>
    <property type="evidence" value="ECO:0007669"/>
    <property type="project" value="UniProtKB-KW"/>
</dbReference>
<keyword evidence="1" id="KW-0802">TPR repeat</keyword>
<dbReference type="Proteomes" id="UP001060336">
    <property type="component" value="Chromosome"/>
</dbReference>
<keyword evidence="3" id="KW-0489">Methyltransferase</keyword>
<dbReference type="RefSeq" id="WP_257766871.1">
    <property type="nucleotide sequence ID" value="NZ_CP102480.1"/>
</dbReference>
<dbReference type="Pfam" id="PF08242">
    <property type="entry name" value="Methyltransf_12"/>
    <property type="match status" value="1"/>
</dbReference>
<dbReference type="PROSITE" id="PS50005">
    <property type="entry name" value="TPR"/>
    <property type="match status" value="1"/>
</dbReference>
<dbReference type="SUPFAM" id="SSF48452">
    <property type="entry name" value="TPR-like"/>
    <property type="match status" value="1"/>
</dbReference>
<gene>
    <name evidence="3" type="ORF">NUH88_13170</name>
</gene>